<evidence type="ECO:0000313" key="1">
    <source>
        <dbReference type="EMBL" id="ANZ45161.1"/>
    </source>
</evidence>
<dbReference type="STRING" id="1197717.BED41_08800"/>
<evidence type="ECO:0000313" key="2">
    <source>
        <dbReference type="Proteomes" id="UP000093044"/>
    </source>
</evidence>
<dbReference type="KEGG" id="cpor:BED41_08800"/>
<name>A0A1B2I5A8_9BACT</name>
<proteinExistence type="predicted"/>
<dbReference type="GeneID" id="83057946"/>
<protein>
    <submittedName>
        <fullName evidence="1">Uncharacterized protein</fullName>
    </submittedName>
</protein>
<organism evidence="1 2">
    <name type="scientific">Cloacibacillus porcorum</name>
    <dbReference type="NCBI Taxonomy" id="1197717"/>
    <lineage>
        <taxon>Bacteria</taxon>
        <taxon>Thermotogati</taxon>
        <taxon>Synergistota</taxon>
        <taxon>Synergistia</taxon>
        <taxon>Synergistales</taxon>
        <taxon>Synergistaceae</taxon>
        <taxon>Cloacibacillus</taxon>
    </lineage>
</organism>
<dbReference type="Proteomes" id="UP000093044">
    <property type="component" value="Chromosome"/>
</dbReference>
<dbReference type="RefSeq" id="WP_066744959.1">
    <property type="nucleotide sequence ID" value="NZ_CALCLR010000055.1"/>
</dbReference>
<dbReference type="AlphaFoldDB" id="A0A1B2I5A8"/>
<accession>A0A1B2I5A8</accession>
<reference evidence="1" key="1">
    <citation type="submission" date="2016-08" db="EMBL/GenBank/DDBJ databases">
        <title>Complete genome of Cloacibacillus porcorum.</title>
        <authorList>
            <person name="Looft T."/>
            <person name="Bayles D.O."/>
            <person name="Alt D.P."/>
        </authorList>
    </citation>
    <scope>NUCLEOTIDE SEQUENCE [LARGE SCALE GENOMIC DNA]</scope>
    <source>
        <strain evidence="1">CL-84</strain>
    </source>
</reference>
<dbReference type="EMBL" id="CP016757">
    <property type="protein sequence ID" value="ANZ45161.1"/>
    <property type="molecule type" value="Genomic_DNA"/>
</dbReference>
<dbReference type="OrthoDB" id="5596at2"/>
<gene>
    <name evidence="1" type="ORF">BED41_08800</name>
</gene>
<sequence>MAKQQPEGVYLYINDSGERFIAVIDAFGMANMLPWMQPGETDNIIEKSWNLTGDFIKLRISE</sequence>
<keyword evidence="2" id="KW-1185">Reference proteome</keyword>